<evidence type="ECO:0000256" key="3">
    <source>
        <dbReference type="ARBA" id="ARBA00012454"/>
    </source>
</evidence>
<evidence type="ECO:0000256" key="6">
    <source>
        <dbReference type="ARBA" id="ARBA00022679"/>
    </source>
</evidence>
<evidence type="ECO:0000256" key="10">
    <source>
        <dbReference type="ARBA" id="ARBA00033334"/>
    </source>
</evidence>
<evidence type="ECO:0000256" key="9">
    <source>
        <dbReference type="ARBA" id="ARBA00031529"/>
    </source>
</evidence>
<dbReference type="InterPro" id="IPR029499">
    <property type="entry name" value="PduO-typ"/>
</dbReference>
<gene>
    <name evidence="16" type="ORF">NF557_16740</name>
</gene>
<evidence type="ECO:0000256" key="4">
    <source>
        <dbReference type="ARBA" id="ARBA00020963"/>
    </source>
</evidence>
<feature type="domain" description="Cobalamin adenosyltransferase-like" evidence="15">
    <location>
        <begin position="8"/>
        <end position="175"/>
    </location>
</feature>
<dbReference type="SUPFAM" id="SSF89028">
    <property type="entry name" value="Cobalamin adenosyltransferase-like"/>
    <property type="match status" value="1"/>
</dbReference>
<evidence type="ECO:0000313" key="16">
    <source>
        <dbReference type="EMBL" id="USQ76212.1"/>
    </source>
</evidence>
<dbReference type="Gene3D" id="1.20.1200.10">
    <property type="entry name" value="Cobalamin adenosyltransferase-like"/>
    <property type="match status" value="1"/>
</dbReference>
<comment type="catalytic activity">
    <reaction evidence="12 14">
        <text>2 cob(II)yrinate a,c diamide + reduced [electron-transfer flavoprotein] + 2 ATP = 2 adenosylcob(III)yrinate a,c-diamide + 2 triphosphate + oxidized [electron-transfer flavoprotein] + 3 H(+)</text>
        <dbReference type="Rhea" id="RHEA:11528"/>
        <dbReference type="Rhea" id="RHEA-COMP:10685"/>
        <dbReference type="Rhea" id="RHEA-COMP:10686"/>
        <dbReference type="ChEBI" id="CHEBI:15378"/>
        <dbReference type="ChEBI" id="CHEBI:18036"/>
        <dbReference type="ChEBI" id="CHEBI:30616"/>
        <dbReference type="ChEBI" id="CHEBI:57692"/>
        <dbReference type="ChEBI" id="CHEBI:58307"/>
        <dbReference type="ChEBI" id="CHEBI:58503"/>
        <dbReference type="ChEBI" id="CHEBI:58537"/>
        <dbReference type="EC" id="2.5.1.17"/>
    </reaction>
</comment>
<keyword evidence="8 14" id="KW-0067">ATP-binding</keyword>
<dbReference type="RefSeq" id="WP_252620907.1">
    <property type="nucleotide sequence ID" value="NZ_CP099490.1"/>
</dbReference>
<dbReference type="InterPro" id="IPR036451">
    <property type="entry name" value="CblAdoTrfase-like_sf"/>
</dbReference>
<reference evidence="16" key="1">
    <citation type="submission" date="2022-06" db="EMBL/GenBank/DDBJ databases">
        <title>Ornithinimicrobium JY.X270.</title>
        <authorList>
            <person name="Huang Y."/>
        </authorList>
    </citation>
    <scope>NUCLEOTIDE SEQUENCE</scope>
    <source>
        <strain evidence="16">JY.X270</strain>
    </source>
</reference>
<organism evidence="16 17">
    <name type="scientific">Ornithinimicrobium cryptoxanthini</name>
    <dbReference type="NCBI Taxonomy" id="2934161"/>
    <lineage>
        <taxon>Bacteria</taxon>
        <taxon>Bacillati</taxon>
        <taxon>Actinomycetota</taxon>
        <taxon>Actinomycetes</taxon>
        <taxon>Micrococcales</taxon>
        <taxon>Ornithinimicrobiaceae</taxon>
        <taxon>Ornithinimicrobium</taxon>
    </lineage>
</organism>
<keyword evidence="17" id="KW-1185">Reference proteome</keyword>
<dbReference type="PANTHER" id="PTHR12213">
    <property type="entry name" value="CORRINOID ADENOSYLTRANSFERASE"/>
    <property type="match status" value="1"/>
</dbReference>
<dbReference type="EMBL" id="CP099490">
    <property type="protein sequence ID" value="USQ76212.1"/>
    <property type="molecule type" value="Genomic_DNA"/>
</dbReference>
<dbReference type="EC" id="2.5.1.17" evidence="3 14"/>
<evidence type="ECO:0000256" key="13">
    <source>
        <dbReference type="ARBA" id="ARBA00048692"/>
    </source>
</evidence>
<evidence type="ECO:0000256" key="12">
    <source>
        <dbReference type="ARBA" id="ARBA00048555"/>
    </source>
</evidence>
<evidence type="ECO:0000259" key="15">
    <source>
        <dbReference type="Pfam" id="PF01923"/>
    </source>
</evidence>
<accession>A0ABY4YJA0</accession>
<evidence type="ECO:0000313" key="17">
    <source>
        <dbReference type="Proteomes" id="UP001056535"/>
    </source>
</evidence>
<evidence type="ECO:0000256" key="7">
    <source>
        <dbReference type="ARBA" id="ARBA00022741"/>
    </source>
</evidence>
<comment type="similarity">
    <text evidence="2 14">Belongs to the Cob(I)alamin adenosyltransferase family.</text>
</comment>
<dbReference type="Pfam" id="PF01923">
    <property type="entry name" value="Cob_adeno_trans"/>
    <property type="match status" value="1"/>
</dbReference>
<name>A0ABY4YJA0_9MICO</name>
<keyword evidence="5 14" id="KW-0169">Cobalamin biosynthesis</keyword>
<evidence type="ECO:0000256" key="8">
    <source>
        <dbReference type="ARBA" id="ARBA00022840"/>
    </source>
</evidence>
<evidence type="ECO:0000256" key="1">
    <source>
        <dbReference type="ARBA" id="ARBA00005121"/>
    </source>
</evidence>
<dbReference type="Proteomes" id="UP001056535">
    <property type="component" value="Chromosome"/>
</dbReference>
<evidence type="ECO:0000256" key="5">
    <source>
        <dbReference type="ARBA" id="ARBA00022573"/>
    </source>
</evidence>
<dbReference type="InterPro" id="IPR016030">
    <property type="entry name" value="CblAdoTrfase-like"/>
</dbReference>
<comment type="catalytic activity">
    <reaction evidence="13 14">
        <text>2 cob(II)alamin + reduced [electron-transfer flavoprotein] + 2 ATP = 2 adenosylcob(III)alamin + 2 triphosphate + oxidized [electron-transfer flavoprotein] + 3 H(+)</text>
        <dbReference type="Rhea" id="RHEA:28671"/>
        <dbReference type="Rhea" id="RHEA-COMP:10685"/>
        <dbReference type="Rhea" id="RHEA-COMP:10686"/>
        <dbReference type="ChEBI" id="CHEBI:15378"/>
        <dbReference type="ChEBI" id="CHEBI:16304"/>
        <dbReference type="ChEBI" id="CHEBI:18036"/>
        <dbReference type="ChEBI" id="CHEBI:18408"/>
        <dbReference type="ChEBI" id="CHEBI:30616"/>
        <dbReference type="ChEBI" id="CHEBI:57692"/>
        <dbReference type="ChEBI" id="CHEBI:58307"/>
        <dbReference type="EC" id="2.5.1.17"/>
    </reaction>
</comment>
<keyword evidence="6 14" id="KW-0808">Transferase</keyword>
<comment type="pathway">
    <text evidence="1 14">Cofactor biosynthesis; adenosylcobalamin biosynthesis; adenosylcobalamin from cob(II)yrinate a,c-diamide: step 2/7.</text>
</comment>
<sequence length="187" mass="20012">MTGEASSIYTKTGDDGTTGRLFGGRVGKDDAVMDACGDVDEAVAALGVAREALEDPELAELVLRLQRHLFVVGADLMTNPRARDRLTEGVSEVGAGMVDEVERTIDRLVADRPLRPVFIVPGATRASAALDLARTVARRAERHTIRAAREGAAVSDHVLVYLNRLSDLLYVLARHAAGDAEEAPSHD</sequence>
<proteinExistence type="inferred from homology"/>
<dbReference type="PANTHER" id="PTHR12213:SF0">
    <property type="entry name" value="CORRINOID ADENOSYLTRANSFERASE MMAB"/>
    <property type="match status" value="1"/>
</dbReference>
<keyword evidence="7 14" id="KW-0547">Nucleotide-binding</keyword>
<protein>
    <recommendedName>
        <fullName evidence="4 14">Corrinoid adenosyltransferase</fullName>
        <ecNumber evidence="3 14">2.5.1.17</ecNumber>
    </recommendedName>
    <alternativeName>
        <fullName evidence="9 14">Cob(II)alamin adenosyltransferase</fullName>
    </alternativeName>
    <alternativeName>
        <fullName evidence="11 14">Cob(II)yrinic acid a,c-diamide adenosyltransferase</fullName>
    </alternativeName>
    <alternativeName>
        <fullName evidence="10 14">Cobinamide/cobalamin adenosyltransferase</fullName>
    </alternativeName>
</protein>
<dbReference type="GO" id="GO:0008817">
    <property type="term" value="F:corrinoid adenosyltransferase activity"/>
    <property type="evidence" value="ECO:0007669"/>
    <property type="project" value="UniProtKB-EC"/>
</dbReference>
<dbReference type="NCBIfam" id="TIGR00636">
    <property type="entry name" value="PduO_Nterm"/>
    <property type="match status" value="1"/>
</dbReference>
<evidence type="ECO:0000256" key="14">
    <source>
        <dbReference type="RuleBase" id="RU366026"/>
    </source>
</evidence>
<evidence type="ECO:0000256" key="2">
    <source>
        <dbReference type="ARBA" id="ARBA00007487"/>
    </source>
</evidence>
<evidence type="ECO:0000256" key="11">
    <source>
        <dbReference type="ARBA" id="ARBA00033354"/>
    </source>
</evidence>